<keyword evidence="2" id="KW-1185">Reference proteome</keyword>
<dbReference type="EMBL" id="JBIGHX010000003">
    <property type="protein sequence ID" value="MFG6461943.1"/>
    <property type="molecule type" value="Genomic_DNA"/>
</dbReference>
<dbReference type="Gene3D" id="3.40.50.1820">
    <property type="entry name" value="alpha/beta hydrolase"/>
    <property type="match status" value="1"/>
</dbReference>
<dbReference type="Pfam" id="PF05990">
    <property type="entry name" value="DUF900"/>
    <property type="match status" value="1"/>
</dbReference>
<dbReference type="InterPro" id="IPR010297">
    <property type="entry name" value="DUF900_hydrolase"/>
</dbReference>
<dbReference type="InterPro" id="IPR029058">
    <property type="entry name" value="AB_hydrolase_fold"/>
</dbReference>
<dbReference type="GO" id="GO:0016787">
    <property type="term" value="F:hydrolase activity"/>
    <property type="evidence" value="ECO:0007669"/>
    <property type="project" value="UniProtKB-KW"/>
</dbReference>
<gene>
    <name evidence="1" type="ORF">ACG04Q_10200</name>
</gene>
<organism evidence="1 2">
    <name type="scientific">Pelomonas lactea</name>
    <dbReference type="NCBI Taxonomy" id="3299030"/>
    <lineage>
        <taxon>Bacteria</taxon>
        <taxon>Pseudomonadati</taxon>
        <taxon>Pseudomonadota</taxon>
        <taxon>Betaproteobacteria</taxon>
        <taxon>Burkholderiales</taxon>
        <taxon>Sphaerotilaceae</taxon>
        <taxon>Roseateles</taxon>
    </lineage>
</organism>
<sequence length="363" mass="38069">MPAYSYMITNRRYPTAIIDPQSPLDGNTLWWYVATAQANDPNYEDYQSLTADAQASAPPKFVQAVVTELQNQGSATPSLTLFIHGLNTTWSYAVRDTATLGANLASMAGYDGLVIGFSWPSMGELDLIEYADSFPQPAQSGTARGNVMCSLASFGSLIAFTQQLAAQVPGLQLNVVCHSEGNYLLMNGLAANSGAGITETIMLAADINNGALQTPASGLTGSAAAIAAQSSRVTVYYSSNDNTLALSEGAFSTELSFPLSMDTGAYHNPAFFGRLGLAGPSYDQGPQASNMASVDCSAVVNQVYVGQLSPSVYPAGTVLHSAYLYIPQVIQDIAATLTGTAPGAVANRTPLLNNGQYFMSAET</sequence>
<proteinExistence type="predicted"/>
<evidence type="ECO:0000313" key="2">
    <source>
        <dbReference type="Proteomes" id="UP001606302"/>
    </source>
</evidence>
<reference evidence="1 2" key="1">
    <citation type="submission" date="2024-08" db="EMBL/GenBank/DDBJ databases">
        <authorList>
            <person name="Lu H."/>
        </authorList>
    </citation>
    <scope>NUCLEOTIDE SEQUENCE [LARGE SCALE GENOMIC DNA]</scope>
    <source>
        <strain evidence="1 2">DXS20W</strain>
    </source>
</reference>
<comment type="caution">
    <text evidence="1">The sequence shown here is derived from an EMBL/GenBank/DDBJ whole genome shotgun (WGS) entry which is preliminary data.</text>
</comment>
<evidence type="ECO:0000313" key="1">
    <source>
        <dbReference type="EMBL" id="MFG6461943.1"/>
    </source>
</evidence>
<dbReference type="Proteomes" id="UP001606302">
    <property type="component" value="Unassembled WGS sequence"/>
</dbReference>
<dbReference type="RefSeq" id="WP_394510803.1">
    <property type="nucleotide sequence ID" value="NZ_JBIGHX010000003.1"/>
</dbReference>
<protein>
    <submittedName>
        <fullName evidence="1">Alpha/beta hydrolase</fullName>
    </submittedName>
</protein>
<accession>A0ABW7GJ06</accession>
<keyword evidence="1" id="KW-0378">Hydrolase</keyword>
<name>A0ABW7GJ06_9BURK</name>